<feature type="signal peptide" evidence="2">
    <location>
        <begin position="1"/>
        <end position="28"/>
    </location>
</feature>
<evidence type="ECO:0000313" key="3">
    <source>
        <dbReference type="EMBL" id="MDN4174092.1"/>
    </source>
</evidence>
<feature type="region of interest" description="Disordered" evidence="1">
    <location>
        <begin position="30"/>
        <end position="72"/>
    </location>
</feature>
<feature type="compositionally biased region" description="Low complexity" evidence="1">
    <location>
        <begin position="287"/>
        <end position="305"/>
    </location>
</feature>
<dbReference type="Proteomes" id="UP001168620">
    <property type="component" value="Unassembled WGS sequence"/>
</dbReference>
<keyword evidence="2" id="KW-0732">Signal</keyword>
<comment type="caution">
    <text evidence="3">The sequence shown here is derived from an EMBL/GenBank/DDBJ whole genome shotgun (WGS) entry which is preliminary data.</text>
</comment>
<feature type="region of interest" description="Disordered" evidence="1">
    <location>
        <begin position="280"/>
        <end position="305"/>
    </location>
</feature>
<feature type="chain" id="PRO_5047099416" description="LppX_LprAFG lipoprotein" evidence="2">
    <location>
        <begin position="29"/>
        <end position="305"/>
    </location>
</feature>
<sequence length="305" mass="32093">MTRPLRTRRLLAAIAVAPLLSTALVACGGDGDSDEASDPATTTSATAEADPTEEEADDAAEATDLEEGQDVPASQFVDIIAAGVEASTTARMTTTSSFGGQQSTSEGVVDYTTSPPSISMTTTIPGGGPETEVISVDGISYVSLGQLSGGKYWKIDPSDPNGPLAGLGMDQLLKQSDPLSSLQAMEDGIQQVTYVGEEDVDGRDLDHFEMTVDLSASLESLGAELPKQALQGMPKTISYDVWLDEEGRFGQMVMELPVMGQTTTTEMTVDDWGTDVTIEAPPTDQVTDMPDPSQMMQQMQPTPAA</sequence>
<organism evidence="3 4">
    <name type="scientific">Nocardioides oceani</name>
    <dbReference type="NCBI Taxonomy" id="3058369"/>
    <lineage>
        <taxon>Bacteria</taxon>
        <taxon>Bacillati</taxon>
        <taxon>Actinomycetota</taxon>
        <taxon>Actinomycetes</taxon>
        <taxon>Propionibacteriales</taxon>
        <taxon>Nocardioidaceae</taxon>
        <taxon>Nocardioides</taxon>
    </lineage>
</organism>
<dbReference type="RefSeq" id="WP_300953191.1">
    <property type="nucleotide sequence ID" value="NZ_JAUHJQ010000005.1"/>
</dbReference>
<reference evidence="3" key="1">
    <citation type="submission" date="2023-06" db="EMBL/GenBank/DDBJ databases">
        <title>Draft genome sequence of Nocardioides sp. SOB77.</title>
        <authorList>
            <person name="Zhang G."/>
        </authorList>
    </citation>
    <scope>NUCLEOTIDE SEQUENCE</scope>
    <source>
        <strain evidence="3">SOB77</strain>
    </source>
</reference>
<proteinExistence type="predicted"/>
<name>A0ABT8FI78_9ACTN</name>
<evidence type="ECO:0000313" key="4">
    <source>
        <dbReference type="Proteomes" id="UP001168620"/>
    </source>
</evidence>
<dbReference type="SUPFAM" id="SSF89392">
    <property type="entry name" value="Prokaryotic lipoproteins and lipoprotein localization factors"/>
    <property type="match status" value="1"/>
</dbReference>
<evidence type="ECO:0008006" key="5">
    <source>
        <dbReference type="Google" id="ProtNLM"/>
    </source>
</evidence>
<feature type="compositionally biased region" description="Acidic residues" evidence="1">
    <location>
        <begin position="50"/>
        <end position="69"/>
    </location>
</feature>
<dbReference type="EMBL" id="JAUHJQ010000005">
    <property type="protein sequence ID" value="MDN4174092.1"/>
    <property type="molecule type" value="Genomic_DNA"/>
</dbReference>
<dbReference type="InterPro" id="IPR029046">
    <property type="entry name" value="LolA/LolB/LppX"/>
</dbReference>
<evidence type="ECO:0000256" key="1">
    <source>
        <dbReference type="SAM" id="MobiDB-lite"/>
    </source>
</evidence>
<accession>A0ABT8FI78</accession>
<protein>
    <recommendedName>
        <fullName evidence="5">LppX_LprAFG lipoprotein</fullName>
    </recommendedName>
</protein>
<dbReference type="Gene3D" id="2.50.20.20">
    <property type="match status" value="1"/>
</dbReference>
<gene>
    <name evidence="3" type="ORF">QWY28_14110</name>
</gene>
<dbReference type="PROSITE" id="PS51257">
    <property type="entry name" value="PROKAR_LIPOPROTEIN"/>
    <property type="match status" value="1"/>
</dbReference>
<evidence type="ECO:0000256" key="2">
    <source>
        <dbReference type="SAM" id="SignalP"/>
    </source>
</evidence>
<feature type="compositionally biased region" description="Low complexity" evidence="1">
    <location>
        <begin position="38"/>
        <end position="49"/>
    </location>
</feature>
<keyword evidence="4" id="KW-1185">Reference proteome</keyword>